<evidence type="ECO:0008006" key="4">
    <source>
        <dbReference type="Google" id="ProtNLM"/>
    </source>
</evidence>
<protein>
    <recommendedName>
        <fullName evidence="4">Secreted protein</fullName>
    </recommendedName>
</protein>
<keyword evidence="1" id="KW-0472">Membrane</keyword>
<keyword evidence="1" id="KW-1133">Transmembrane helix</keyword>
<reference evidence="2 3" key="1">
    <citation type="journal article" date="2019" name="Int. J. Syst. Evol. Microbiol.">
        <title>The Global Catalogue of Microorganisms (GCM) 10K type strain sequencing project: providing services to taxonomists for standard genome sequencing and annotation.</title>
        <authorList>
            <consortium name="The Broad Institute Genomics Platform"/>
            <consortium name="The Broad Institute Genome Sequencing Center for Infectious Disease"/>
            <person name="Wu L."/>
            <person name="Ma J."/>
        </authorList>
    </citation>
    <scope>NUCLEOTIDE SEQUENCE [LARGE SCALE GENOMIC DNA]</scope>
    <source>
        <strain evidence="2 3">JCM 16114</strain>
    </source>
</reference>
<organism evidence="2 3">
    <name type="scientific">Nonomuraea monospora</name>
    <dbReference type="NCBI Taxonomy" id="568818"/>
    <lineage>
        <taxon>Bacteria</taxon>
        <taxon>Bacillati</taxon>
        <taxon>Actinomycetota</taxon>
        <taxon>Actinomycetes</taxon>
        <taxon>Streptosporangiales</taxon>
        <taxon>Streptosporangiaceae</taxon>
        <taxon>Nonomuraea</taxon>
    </lineage>
</organism>
<evidence type="ECO:0000313" key="2">
    <source>
        <dbReference type="EMBL" id="GAA2212485.1"/>
    </source>
</evidence>
<keyword evidence="3" id="KW-1185">Reference proteome</keyword>
<evidence type="ECO:0000313" key="3">
    <source>
        <dbReference type="Proteomes" id="UP001499843"/>
    </source>
</evidence>
<name>A0ABN3CSQ7_9ACTN</name>
<feature type="transmembrane region" description="Helical" evidence="1">
    <location>
        <begin position="12"/>
        <end position="34"/>
    </location>
</feature>
<keyword evidence="1" id="KW-0812">Transmembrane</keyword>
<sequence>MQNLGWTWAQTVVLLAAIIALGGAVLTATVTYALNQRTARRERQARSFAEALAAIEEYAEMPYRIRRRTRSEEGRYELSEKISDVQARMAFHQAWLSIESVDLGNAYKELVAMAKKQAGGQMKEAWKEPILTRDAQMILKQAYSRDKIDDARESCVVLMRMNLGRVTRRSVRINRGGVEP</sequence>
<dbReference type="EMBL" id="BAAAQX010000026">
    <property type="protein sequence ID" value="GAA2212485.1"/>
    <property type="molecule type" value="Genomic_DNA"/>
</dbReference>
<comment type="caution">
    <text evidence="2">The sequence shown here is derived from an EMBL/GenBank/DDBJ whole genome shotgun (WGS) entry which is preliminary data.</text>
</comment>
<evidence type="ECO:0000256" key="1">
    <source>
        <dbReference type="SAM" id="Phobius"/>
    </source>
</evidence>
<accession>A0ABN3CSQ7</accession>
<gene>
    <name evidence="2" type="ORF">GCM10009850_079470</name>
</gene>
<proteinExistence type="predicted"/>
<dbReference type="Proteomes" id="UP001499843">
    <property type="component" value="Unassembled WGS sequence"/>
</dbReference>